<dbReference type="Proteomes" id="UP001396334">
    <property type="component" value="Unassembled WGS sequence"/>
</dbReference>
<sequence>MVEIDPNPYLQGKTSSPRNQIPLGHRNKMTKPINQTLTKSPYLPPIPVDLLCLIPILFITKEEKHTELKT</sequence>
<organism evidence="2 3">
    <name type="scientific">Hibiscus sabdariffa</name>
    <name type="common">roselle</name>
    <dbReference type="NCBI Taxonomy" id="183260"/>
    <lineage>
        <taxon>Eukaryota</taxon>
        <taxon>Viridiplantae</taxon>
        <taxon>Streptophyta</taxon>
        <taxon>Embryophyta</taxon>
        <taxon>Tracheophyta</taxon>
        <taxon>Spermatophyta</taxon>
        <taxon>Magnoliopsida</taxon>
        <taxon>eudicotyledons</taxon>
        <taxon>Gunneridae</taxon>
        <taxon>Pentapetalae</taxon>
        <taxon>rosids</taxon>
        <taxon>malvids</taxon>
        <taxon>Malvales</taxon>
        <taxon>Malvaceae</taxon>
        <taxon>Malvoideae</taxon>
        <taxon>Hibiscus</taxon>
    </lineage>
</organism>
<reference evidence="2 3" key="1">
    <citation type="journal article" date="2024" name="G3 (Bethesda)">
        <title>Genome assembly of Hibiscus sabdariffa L. provides insights into metabolisms of medicinal natural products.</title>
        <authorList>
            <person name="Kim T."/>
        </authorList>
    </citation>
    <scope>NUCLEOTIDE SEQUENCE [LARGE SCALE GENOMIC DNA]</scope>
    <source>
        <strain evidence="2">TK-2024</strain>
        <tissue evidence="2">Old leaves</tissue>
    </source>
</reference>
<gene>
    <name evidence="2" type="ORF">V6N11_078155</name>
</gene>
<keyword evidence="3" id="KW-1185">Reference proteome</keyword>
<accession>A0ABR2TFM2</accession>
<evidence type="ECO:0000313" key="3">
    <source>
        <dbReference type="Proteomes" id="UP001396334"/>
    </source>
</evidence>
<name>A0ABR2TFM2_9ROSI</name>
<evidence type="ECO:0000256" key="1">
    <source>
        <dbReference type="SAM" id="MobiDB-lite"/>
    </source>
</evidence>
<feature type="region of interest" description="Disordered" evidence="1">
    <location>
        <begin position="1"/>
        <end position="26"/>
    </location>
</feature>
<evidence type="ECO:0000313" key="2">
    <source>
        <dbReference type="EMBL" id="KAK9036141.1"/>
    </source>
</evidence>
<proteinExistence type="predicted"/>
<comment type="caution">
    <text evidence="2">The sequence shown here is derived from an EMBL/GenBank/DDBJ whole genome shotgun (WGS) entry which is preliminary data.</text>
</comment>
<dbReference type="EMBL" id="JBBPBN010000006">
    <property type="protein sequence ID" value="KAK9036141.1"/>
    <property type="molecule type" value="Genomic_DNA"/>
</dbReference>
<protein>
    <submittedName>
        <fullName evidence="2">Uncharacterized protein</fullName>
    </submittedName>
</protein>